<feature type="transmembrane region" description="Helical" evidence="5">
    <location>
        <begin position="53"/>
        <end position="74"/>
    </location>
</feature>
<sequence>MKILKYIILILILWGFPTFALFYISPAMGSATSYLTIALAMVYYILNKDKKGLMWPFIILGLTYYTLAGLNYTGVSDREFFTNFIKFILIVVCCADLARKTTLNEIYVILIFGALSVVCHSVFFANIDAHFGSNYGRFSGFYLNPNYAAIICLSGFSISYGIKNSKLKLLGQLVFSFAGLLTLSRYFFSIWILMNLLGMVKSKKNMVTPAIGVAVLVLILTFGGEGLKLNTSRFEALNSLFDSEEQVHTETINRDSRADTWATYYDIILDKPFLGNGYRKLQGRHFGLWAGVHNTYLMVIGEAGIIPFLVLIWIIGTLFIKGVFYYNSEPEYFFLNIVVVTSLLVGHTYFEKFSNIFFTLFLYARLIEFKRNESGVQKND</sequence>
<dbReference type="Proteomes" id="UP000291981">
    <property type="component" value="Unassembled WGS sequence"/>
</dbReference>
<evidence type="ECO:0000256" key="4">
    <source>
        <dbReference type="ARBA" id="ARBA00023136"/>
    </source>
</evidence>
<evidence type="ECO:0000313" key="8">
    <source>
        <dbReference type="Proteomes" id="UP000291981"/>
    </source>
</evidence>
<gene>
    <name evidence="7" type="ORF">EW142_01870</name>
</gene>
<dbReference type="AlphaFoldDB" id="A0A4Q8QDT5"/>
<dbReference type="InterPro" id="IPR007016">
    <property type="entry name" value="O-antigen_ligase-rel_domated"/>
</dbReference>
<feature type="transmembrane region" description="Helical" evidence="5">
    <location>
        <begin position="206"/>
        <end position="224"/>
    </location>
</feature>
<dbReference type="InterPro" id="IPR051533">
    <property type="entry name" value="WaaL-like"/>
</dbReference>
<organism evidence="7 8">
    <name type="scientific">Flagellimonas allohymeniacidonis</name>
    <dbReference type="NCBI Taxonomy" id="2517819"/>
    <lineage>
        <taxon>Bacteria</taxon>
        <taxon>Pseudomonadati</taxon>
        <taxon>Bacteroidota</taxon>
        <taxon>Flavobacteriia</taxon>
        <taxon>Flavobacteriales</taxon>
        <taxon>Flavobacteriaceae</taxon>
        <taxon>Flagellimonas</taxon>
    </lineage>
</organism>
<keyword evidence="4 5" id="KW-0472">Membrane</keyword>
<dbReference type="PANTHER" id="PTHR37422">
    <property type="entry name" value="TEICHURONIC ACID BIOSYNTHESIS PROTEIN TUAE"/>
    <property type="match status" value="1"/>
</dbReference>
<dbReference type="Pfam" id="PF04932">
    <property type="entry name" value="Wzy_C"/>
    <property type="match status" value="1"/>
</dbReference>
<feature type="transmembrane region" description="Helical" evidence="5">
    <location>
        <begin position="145"/>
        <end position="162"/>
    </location>
</feature>
<proteinExistence type="predicted"/>
<keyword evidence="2 5" id="KW-0812">Transmembrane</keyword>
<feature type="domain" description="O-antigen ligase-related" evidence="6">
    <location>
        <begin position="174"/>
        <end position="311"/>
    </location>
</feature>
<name>A0A4Q8QDT5_9FLAO</name>
<accession>A0A4Q8QDT5</accession>
<dbReference type="GO" id="GO:0016020">
    <property type="term" value="C:membrane"/>
    <property type="evidence" value="ECO:0007669"/>
    <property type="project" value="UniProtKB-SubCell"/>
</dbReference>
<keyword evidence="3 5" id="KW-1133">Transmembrane helix</keyword>
<feature type="transmembrane region" description="Helical" evidence="5">
    <location>
        <begin position="305"/>
        <end position="326"/>
    </location>
</feature>
<dbReference type="PANTHER" id="PTHR37422:SF17">
    <property type="entry name" value="O-ANTIGEN LIGASE"/>
    <property type="match status" value="1"/>
</dbReference>
<keyword evidence="8" id="KW-1185">Reference proteome</keyword>
<comment type="subcellular location">
    <subcellularLocation>
        <location evidence="1">Membrane</location>
        <topology evidence="1">Multi-pass membrane protein</topology>
    </subcellularLocation>
</comment>
<feature type="transmembrane region" description="Helical" evidence="5">
    <location>
        <begin position="31"/>
        <end position="46"/>
    </location>
</feature>
<evidence type="ECO:0000259" key="6">
    <source>
        <dbReference type="Pfam" id="PF04932"/>
    </source>
</evidence>
<dbReference type="EMBL" id="SGIU01000001">
    <property type="protein sequence ID" value="TAI48575.1"/>
    <property type="molecule type" value="Genomic_DNA"/>
</dbReference>
<evidence type="ECO:0000256" key="1">
    <source>
        <dbReference type="ARBA" id="ARBA00004141"/>
    </source>
</evidence>
<evidence type="ECO:0000256" key="3">
    <source>
        <dbReference type="ARBA" id="ARBA00022989"/>
    </source>
</evidence>
<protein>
    <recommendedName>
        <fullName evidence="6">O-antigen ligase-related domain-containing protein</fullName>
    </recommendedName>
</protein>
<evidence type="ECO:0000256" key="5">
    <source>
        <dbReference type="SAM" id="Phobius"/>
    </source>
</evidence>
<feature type="transmembrane region" description="Helical" evidence="5">
    <location>
        <begin position="174"/>
        <end position="194"/>
    </location>
</feature>
<dbReference type="RefSeq" id="WP_165395204.1">
    <property type="nucleotide sequence ID" value="NZ_SGIU01000001.1"/>
</dbReference>
<reference evidence="7 8" key="1">
    <citation type="submission" date="2019-02" db="EMBL/GenBank/DDBJ databases">
        <title>Draft genome sequence of Muricauda sp. 176CP4-71.</title>
        <authorList>
            <person name="Park J.-S."/>
        </authorList>
    </citation>
    <scope>NUCLEOTIDE SEQUENCE [LARGE SCALE GENOMIC DNA]</scope>
    <source>
        <strain evidence="7 8">176CP4-71</strain>
    </source>
</reference>
<evidence type="ECO:0000313" key="7">
    <source>
        <dbReference type="EMBL" id="TAI48575.1"/>
    </source>
</evidence>
<feature type="transmembrane region" description="Helical" evidence="5">
    <location>
        <begin position="106"/>
        <end position="125"/>
    </location>
</feature>
<evidence type="ECO:0000256" key="2">
    <source>
        <dbReference type="ARBA" id="ARBA00022692"/>
    </source>
</evidence>
<feature type="transmembrane region" description="Helical" evidence="5">
    <location>
        <begin position="332"/>
        <end position="350"/>
    </location>
</feature>
<comment type="caution">
    <text evidence="7">The sequence shown here is derived from an EMBL/GenBank/DDBJ whole genome shotgun (WGS) entry which is preliminary data.</text>
</comment>
<feature type="transmembrane region" description="Helical" evidence="5">
    <location>
        <begin position="7"/>
        <end position="25"/>
    </location>
</feature>